<dbReference type="OrthoDB" id="26525at2759"/>
<dbReference type="PROSITE" id="PS00018">
    <property type="entry name" value="EF_HAND_1"/>
    <property type="match status" value="1"/>
</dbReference>
<comment type="caution">
    <text evidence="3">The sequence shown here is derived from an EMBL/GenBank/DDBJ whole genome shotgun (WGS) entry which is preliminary data.</text>
</comment>
<evidence type="ECO:0000313" key="4">
    <source>
        <dbReference type="Proteomes" id="UP000428333"/>
    </source>
</evidence>
<protein>
    <recommendedName>
        <fullName evidence="2">EF-hand domain-containing protein</fullName>
    </recommendedName>
</protein>
<dbReference type="EMBL" id="QEFC01002799">
    <property type="protein sequence ID" value="KAE9450537.1"/>
    <property type="molecule type" value="Genomic_DNA"/>
</dbReference>
<reference evidence="3 4" key="1">
    <citation type="journal article" date="2019" name="Genome Biol. Evol.">
        <title>The Rhododendron genome and chromosomal organization provide insight into shared whole-genome duplications across the heath family (Ericaceae).</title>
        <authorList>
            <person name="Soza V.L."/>
            <person name="Lindsley D."/>
            <person name="Waalkes A."/>
            <person name="Ramage E."/>
            <person name="Patwardhan R.P."/>
            <person name="Burton J.N."/>
            <person name="Adey A."/>
            <person name="Kumar A."/>
            <person name="Qiu R."/>
            <person name="Shendure J."/>
            <person name="Hall B."/>
        </authorList>
    </citation>
    <scope>NUCLEOTIDE SEQUENCE [LARGE SCALE GENOMIC DNA]</scope>
    <source>
        <strain evidence="3">RSF 1966-606</strain>
    </source>
</reference>
<keyword evidence="1" id="KW-0106">Calcium</keyword>
<dbReference type="SUPFAM" id="SSF47473">
    <property type="entry name" value="EF-hand"/>
    <property type="match status" value="1"/>
</dbReference>
<evidence type="ECO:0000256" key="1">
    <source>
        <dbReference type="ARBA" id="ARBA00022837"/>
    </source>
</evidence>
<dbReference type="SMART" id="SM00054">
    <property type="entry name" value="EFh"/>
    <property type="match status" value="1"/>
</dbReference>
<dbReference type="Pfam" id="PF13499">
    <property type="entry name" value="EF-hand_7"/>
    <property type="match status" value="1"/>
</dbReference>
<dbReference type="PROSITE" id="PS50222">
    <property type="entry name" value="EF_HAND_2"/>
    <property type="match status" value="1"/>
</dbReference>
<gene>
    <name evidence="3" type="ORF">C3L33_17570</name>
</gene>
<dbReference type="GO" id="GO:0005509">
    <property type="term" value="F:calcium ion binding"/>
    <property type="evidence" value="ECO:0007669"/>
    <property type="project" value="InterPro"/>
</dbReference>
<evidence type="ECO:0000313" key="3">
    <source>
        <dbReference type="EMBL" id="KAE9450537.1"/>
    </source>
</evidence>
<dbReference type="Gene3D" id="1.10.238.10">
    <property type="entry name" value="EF-hand"/>
    <property type="match status" value="1"/>
</dbReference>
<proteinExistence type="predicted"/>
<feature type="non-terminal residue" evidence="3">
    <location>
        <position position="1"/>
    </location>
</feature>
<dbReference type="Proteomes" id="UP000428333">
    <property type="component" value="Linkage Group LG10"/>
</dbReference>
<evidence type="ECO:0000259" key="2">
    <source>
        <dbReference type="PROSITE" id="PS50222"/>
    </source>
</evidence>
<organism evidence="3 4">
    <name type="scientific">Rhododendron williamsianum</name>
    <dbReference type="NCBI Taxonomy" id="262921"/>
    <lineage>
        <taxon>Eukaryota</taxon>
        <taxon>Viridiplantae</taxon>
        <taxon>Streptophyta</taxon>
        <taxon>Embryophyta</taxon>
        <taxon>Tracheophyta</taxon>
        <taxon>Spermatophyta</taxon>
        <taxon>Magnoliopsida</taxon>
        <taxon>eudicotyledons</taxon>
        <taxon>Gunneridae</taxon>
        <taxon>Pentapetalae</taxon>
        <taxon>asterids</taxon>
        <taxon>Ericales</taxon>
        <taxon>Ericaceae</taxon>
        <taxon>Ericoideae</taxon>
        <taxon>Rhodoreae</taxon>
        <taxon>Rhododendron</taxon>
    </lineage>
</organism>
<name>A0A6A4L6H2_9ERIC</name>
<accession>A0A6A4L6H2</accession>
<dbReference type="InterPro" id="IPR002048">
    <property type="entry name" value="EF_hand_dom"/>
</dbReference>
<dbReference type="AlphaFoldDB" id="A0A6A4L6H2"/>
<dbReference type="InterPro" id="IPR011992">
    <property type="entry name" value="EF-hand-dom_pair"/>
</dbReference>
<keyword evidence="4" id="KW-1185">Reference proteome</keyword>
<feature type="domain" description="EF-hand" evidence="2">
    <location>
        <begin position="11"/>
        <end position="46"/>
    </location>
</feature>
<sequence length="70" mass="8260">MSVHLKKIGEGDDEQLRQAFRYFDKDESGYIEVEELREGLVEDNLDPNNDQVIRDIIFDVDLDKTYLQLI</sequence>
<dbReference type="InterPro" id="IPR018247">
    <property type="entry name" value="EF_Hand_1_Ca_BS"/>
</dbReference>